<dbReference type="InterPro" id="IPR024072">
    <property type="entry name" value="DHFR-like_dom_sf"/>
</dbReference>
<proteinExistence type="predicted"/>
<accession>A0A1S6JID8</accession>
<keyword evidence="2" id="KW-1185">Reference proteome</keyword>
<protein>
    <submittedName>
        <fullName evidence="1">Uncharacterized protein</fullName>
    </submittedName>
</protein>
<organism evidence="1 2">
    <name type="scientific">Streptomyces pactum</name>
    <dbReference type="NCBI Taxonomy" id="68249"/>
    <lineage>
        <taxon>Bacteria</taxon>
        <taxon>Bacillati</taxon>
        <taxon>Actinomycetota</taxon>
        <taxon>Actinomycetes</taxon>
        <taxon>Kitasatosporales</taxon>
        <taxon>Streptomycetaceae</taxon>
        <taxon>Streptomyces</taxon>
    </lineage>
</organism>
<dbReference type="Proteomes" id="UP000189443">
    <property type="component" value="Chromosome"/>
</dbReference>
<sequence length="71" mass="7906">MPLGTQPPWDSPCQERSACSVRSDRLIDEYRAEVCPVLVDGGIPFFRGVSAGWISELVETRALGPRVVYLR</sequence>
<evidence type="ECO:0000313" key="2">
    <source>
        <dbReference type="Proteomes" id="UP000189443"/>
    </source>
</evidence>
<dbReference type="EMBL" id="CP019724">
    <property type="protein sequence ID" value="AQS71482.1"/>
    <property type="molecule type" value="Genomic_DNA"/>
</dbReference>
<gene>
    <name evidence="1" type="ORF">B1H29_35605</name>
</gene>
<dbReference type="AlphaFoldDB" id="A0A1S6JID8"/>
<dbReference type="Gene3D" id="3.40.430.10">
    <property type="entry name" value="Dihydrofolate Reductase, subunit A"/>
    <property type="match status" value="1"/>
</dbReference>
<name>A0A1S6JID8_9ACTN</name>
<evidence type="ECO:0000313" key="1">
    <source>
        <dbReference type="EMBL" id="AQS71482.1"/>
    </source>
</evidence>
<reference evidence="1 2" key="1">
    <citation type="submission" date="2017-02" db="EMBL/GenBank/DDBJ databases">
        <title>Streptomyces pactum ACT12 Genome sequencing and assembly.</title>
        <authorList>
            <person name="Xue Q."/>
            <person name="Yan X."/>
            <person name="Jia L."/>
            <person name="Yan H."/>
        </authorList>
    </citation>
    <scope>NUCLEOTIDE SEQUENCE [LARGE SCALE GENOMIC DNA]</scope>
    <source>
        <strain evidence="1 2">ACT12</strain>
    </source>
</reference>
<dbReference type="SUPFAM" id="SSF53597">
    <property type="entry name" value="Dihydrofolate reductase-like"/>
    <property type="match status" value="1"/>
</dbReference>
<dbReference type="KEGG" id="spac:B1H29_35605"/>